<sequence length="1067" mass="119498">MHSPPQQQSFSRLKVEDALSYLDRVKQQFCTQPQVYNDFLDIMKEFKSQTIDTPGVIARVSHLFHGHKDLIVGFNTFLPLGYKIELNKATDTISIYQPESSRTHHHHHQHDVNMDSLPPMITDSVTGQPVEFNHAITYVNKIKHRYQNRPDIYKSFLEILHNYQNEQRISKEQPNAALANKLMEGEVYKNVAVLFADQPDLLQEFSQFLPDASGGGTQNPAHTISNSGILNSVPGSGSFGCGLPANQGTASYMQQQQLQQYNNSSNISSSNSANESGLLSLCSSTISKKSSAAAAATATSSVATAAANQASLPSAVAAAPANNSSSYNNNNMCGSSSNNNVSGSSGTVAGSRKKRFGSGGNLSNAVSSRRFKSDTYSSSSNNNNNNNSSSNAINNTNNNSNNNNNNSSSSGTASQKHMSELSRYGSLGDFAFFDKVRSSLGEHMYHDFLKCLKLYNIPDMKMSSAELMQMIHPFCLKMPELKKRMRVLLNQKDETLPSSSSSSLLPNNSNNNYNSNNYNNNYNNASGNSNNLDGIMANGGFVRSRVGEYAGEIDYASCKRYDISYLSLPKDHIHARCSGRTAMCYEVLNDTHVSFPSWSEDSSSVIKKTMAEEMIFRCEEERYQLDIILENMQSTLDVMRFVQWKMENMTCDERSKFKLDANLGGRSECLHRKTIQGLYGNAASTIVEALRNKPSVAVPVIIRRLEDKVAEWREAKAKNSLAWNEQNQKYYLKSLDHAGLNFKQLDSKLIRSKTLLLEIENNYEKEGTPPHLTLPYNNEMTFVSDAFTLTIHNVKRQSNIHHNEKKKMKQLLQAFLPDFFAFPREAMSDDEVDENASQKDFNGTTASEKISNKNNNNNNSNNNNNNNNQDSQSRSFFVNQNWYIFMRLHFLLSDRLRQFSSHAQKMVKDREVENQMPFVQSTAMSLGLRGAPPDPANSYSQLLKLIISYLDGHIEAPAYEEQLRELFLTNAYVAFTVDKLIQNIVRQLQHIATDELCIRLAELYNNESKSSTSQGAEFELAYQKKAERLLAGDNCYKLFIVSWFSGLWVAISVSLIGSSDCFIVLDG</sequence>
<evidence type="ECO:0000313" key="17">
    <source>
        <dbReference type="EMBL" id="ESN92146.1"/>
    </source>
</evidence>
<dbReference type="InterPro" id="IPR003822">
    <property type="entry name" value="PAH"/>
</dbReference>
<dbReference type="SMART" id="SM00761">
    <property type="entry name" value="HDAC_interact"/>
    <property type="match status" value="1"/>
</dbReference>
<dbReference type="Proteomes" id="UP000015101">
    <property type="component" value="Unassembled WGS sequence"/>
</dbReference>
<evidence type="ECO:0000256" key="2">
    <source>
        <dbReference type="ARBA" id="ARBA00022491"/>
    </source>
</evidence>
<dbReference type="FunCoup" id="T1EGD2">
    <property type="interactions" value="1299"/>
</dbReference>
<dbReference type="GO" id="GO:0000785">
    <property type="term" value="C:chromatin"/>
    <property type="evidence" value="ECO:0000318"/>
    <property type="project" value="GO_Central"/>
</dbReference>
<dbReference type="Gene3D" id="1.20.1160.11">
    <property type="entry name" value="Paired amphipathic helix"/>
    <property type="match status" value="3"/>
</dbReference>
<dbReference type="PROSITE" id="PS51477">
    <property type="entry name" value="PAH"/>
    <property type="match status" value="2"/>
</dbReference>
<dbReference type="GeneID" id="20195634"/>
<dbReference type="GO" id="GO:0003714">
    <property type="term" value="F:transcription corepressor activity"/>
    <property type="evidence" value="ECO:0000318"/>
    <property type="project" value="GO_Central"/>
</dbReference>
<evidence type="ECO:0000256" key="7">
    <source>
        <dbReference type="ARBA" id="ARBA00023163"/>
    </source>
</evidence>
<dbReference type="GO" id="GO:0070822">
    <property type="term" value="C:Sin3-type complex"/>
    <property type="evidence" value="ECO:0000318"/>
    <property type="project" value="GO_Central"/>
</dbReference>
<dbReference type="EMBL" id="KB097667">
    <property type="protein sequence ID" value="ESN92146.1"/>
    <property type="molecule type" value="Genomic_DNA"/>
</dbReference>
<gene>
    <name evidence="18" type="primary">20195634</name>
    <name evidence="17" type="ORF">HELRODRAFT_116136</name>
</gene>
<dbReference type="OrthoDB" id="10265969at2759"/>
<evidence type="ECO:0000256" key="9">
    <source>
        <dbReference type="ARBA" id="ARBA00054574"/>
    </source>
</evidence>
<dbReference type="InterPro" id="IPR039774">
    <property type="entry name" value="Sin3-like"/>
</dbReference>
<dbReference type="CTD" id="20195634"/>
<evidence type="ECO:0000256" key="5">
    <source>
        <dbReference type="ARBA" id="ARBA00022843"/>
    </source>
</evidence>
<dbReference type="Pfam" id="PF02671">
    <property type="entry name" value="PAH"/>
    <property type="match status" value="2"/>
</dbReference>
<evidence type="ECO:0000256" key="10">
    <source>
        <dbReference type="ARBA" id="ARBA00061899"/>
    </source>
</evidence>
<feature type="region of interest" description="Disordered" evidence="15">
    <location>
        <begin position="494"/>
        <end position="524"/>
    </location>
</feature>
<feature type="compositionally biased region" description="Low complexity" evidence="15">
    <location>
        <begin position="338"/>
        <end position="350"/>
    </location>
</feature>
<evidence type="ECO:0000313" key="18">
    <source>
        <dbReference type="EnsemblMetazoa" id="HelroP116136"/>
    </source>
</evidence>
<evidence type="ECO:0000256" key="6">
    <source>
        <dbReference type="ARBA" id="ARBA00023015"/>
    </source>
</evidence>
<evidence type="ECO:0000256" key="14">
    <source>
        <dbReference type="PROSITE-ProRule" id="PRU00810"/>
    </source>
</evidence>
<dbReference type="FunFam" id="1.20.1160.11:FF:000001">
    <property type="entry name" value="Paired amphipathic helix protein Sin3"/>
    <property type="match status" value="1"/>
</dbReference>
<evidence type="ECO:0000256" key="8">
    <source>
        <dbReference type="ARBA" id="ARBA00023242"/>
    </source>
</evidence>
<dbReference type="InParanoid" id="T1EGD2"/>
<keyword evidence="4" id="KW-0677">Repeat</keyword>
<keyword evidence="6" id="KW-0805">Transcription regulation</keyword>
<feature type="domain" description="Histone deacetylase interacting" evidence="16">
    <location>
        <begin position="557"/>
        <end position="656"/>
    </location>
</feature>
<feature type="region of interest" description="Disordered" evidence="15">
    <location>
        <begin position="830"/>
        <end position="872"/>
    </location>
</feature>
<dbReference type="FunFam" id="1.20.1160.11:FF:000005">
    <property type="entry name" value="SIN3 transcription regulator family member B"/>
    <property type="match status" value="1"/>
</dbReference>
<dbReference type="AlphaFoldDB" id="T1EGD2"/>
<keyword evidence="19" id="KW-1185">Reference proteome</keyword>
<dbReference type="InterPro" id="IPR031693">
    <property type="entry name" value="Sin3_C"/>
</dbReference>
<feature type="compositionally biased region" description="Low complexity" evidence="15">
    <location>
        <begin position="498"/>
        <end position="524"/>
    </location>
</feature>
<keyword evidence="5" id="KW-0832">Ubl conjugation</keyword>
<evidence type="ECO:0000256" key="12">
    <source>
        <dbReference type="ARBA" id="ARBA00075095"/>
    </source>
</evidence>
<dbReference type="PANTHER" id="PTHR12346">
    <property type="entry name" value="SIN3B-RELATED"/>
    <property type="match status" value="1"/>
</dbReference>
<evidence type="ECO:0000256" key="11">
    <source>
        <dbReference type="ARBA" id="ARBA00068511"/>
    </source>
</evidence>
<dbReference type="Pfam" id="PF16879">
    <property type="entry name" value="Sin3a_C"/>
    <property type="match status" value="1"/>
</dbReference>
<dbReference type="STRING" id="6412.T1EGD2"/>
<dbReference type="GO" id="GO:0000122">
    <property type="term" value="P:negative regulation of transcription by RNA polymerase II"/>
    <property type="evidence" value="ECO:0000318"/>
    <property type="project" value="GO_Central"/>
</dbReference>
<dbReference type="FunFam" id="1.20.1160.11:FF:000002">
    <property type="entry name" value="Paired amphipathic helix protein SIN3"/>
    <property type="match status" value="1"/>
</dbReference>
<name>T1EGD2_HELRO</name>
<dbReference type="RefSeq" id="XP_009029795.1">
    <property type="nucleotide sequence ID" value="XM_009031547.1"/>
</dbReference>
<dbReference type="InterPro" id="IPR013194">
    <property type="entry name" value="HDAC_interact_dom"/>
</dbReference>
<evidence type="ECO:0000256" key="13">
    <source>
        <dbReference type="ARBA" id="ARBA00081273"/>
    </source>
</evidence>
<feature type="compositionally biased region" description="Low complexity" evidence="15">
    <location>
        <begin position="852"/>
        <end position="868"/>
    </location>
</feature>
<dbReference type="InterPro" id="IPR036600">
    <property type="entry name" value="PAH_sf"/>
</dbReference>
<feature type="region of interest" description="Disordered" evidence="15">
    <location>
        <begin position="338"/>
        <end position="417"/>
    </location>
</feature>
<comment type="function">
    <text evidence="9">Acts as a transcriptional repressor. Interacts with MXI1 to repress MYC responsive genes and antagonize MYC oncogenic activities. Interacts with MAD-MAX heterodimers by binding to MAD. The heterodimer then represses transcription by tethering SIN3B to DNA. Also forms a complex with FOXK1 which represses transcription. With FOXK1, regulates cell cycle progression probably by repressing cell cycle inhibitor genes expression. As part of the SIN3B complex represses transcription and counteracts the histone acetyltransferase activity of EP300 through the recognition H3K27ac marks by PHF12 and the activity of the histone deacetylase HDAC2. SIN3B complex is recruited downstream of the constitutively active genes transcriptional start sites through interaction with histones and mitigates histone acetylation and RNA polymerase II progression within transcribed regions contributing to the regulation of transcription.</text>
</comment>
<reference evidence="19" key="1">
    <citation type="submission" date="2012-12" db="EMBL/GenBank/DDBJ databases">
        <authorList>
            <person name="Hellsten U."/>
            <person name="Grimwood J."/>
            <person name="Chapman J.A."/>
            <person name="Shapiro H."/>
            <person name="Aerts A."/>
            <person name="Otillar R.P."/>
            <person name="Terry A.Y."/>
            <person name="Boore J.L."/>
            <person name="Simakov O."/>
            <person name="Marletaz F."/>
            <person name="Cho S.-J."/>
            <person name="Edsinger-Gonzales E."/>
            <person name="Havlak P."/>
            <person name="Kuo D.-H."/>
            <person name="Larsson T."/>
            <person name="Lv J."/>
            <person name="Arendt D."/>
            <person name="Savage R."/>
            <person name="Osoegawa K."/>
            <person name="de Jong P."/>
            <person name="Lindberg D.R."/>
            <person name="Seaver E.C."/>
            <person name="Weisblat D.A."/>
            <person name="Putnam N.H."/>
            <person name="Grigoriev I.V."/>
            <person name="Rokhsar D.S."/>
        </authorList>
    </citation>
    <scope>NUCLEOTIDE SEQUENCE</scope>
</reference>
<comment type="subunit">
    <text evidence="10">Component of the SIN3B complex, which includes SIN3B, HDAC2 or HDAC1, PHF12 and MORF4L1. Interacts with FOXK1/MNF, MXI, MAD, NCOR1 and SAP30. Interaction with SUDS3 enhances the interaction with HDAC1 to form a complex. Interacts with CRY1, HCFC1, MAD3, MAD4, MAEL, REST, RNF220 and SETDB1. Interacts with C6orf89. Interacts with MYT1L.</text>
</comment>
<reference evidence="17 19" key="2">
    <citation type="journal article" date="2013" name="Nature">
        <title>Insights into bilaterian evolution from three spiralian genomes.</title>
        <authorList>
            <person name="Simakov O."/>
            <person name="Marletaz F."/>
            <person name="Cho S.J."/>
            <person name="Edsinger-Gonzales E."/>
            <person name="Havlak P."/>
            <person name="Hellsten U."/>
            <person name="Kuo D.H."/>
            <person name="Larsson T."/>
            <person name="Lv J."/>
            <person name="Arendt D."/>
            <person name="Savage R."/>
            <person name="Osoegawa K."/>
            <person name="de Jong P."/>
            <person name="Grimwood J."/>
            <person name="Chapman J.A."/>
            <person name="Shapiro H."/>
            <person name="Aerts A."/>
            <person name="Otillar R.P."/>
            <person name="Terry A.Y."/>
            <person name="Boore J.L."/>
            <person name="Grigoriev I.V."/>
            <person name="Lindberg D.R."/>
            <person name="Seaver E.C."/>
            <person name="Weisblat D.A."/>
            <person name="Putnam N.H."/>
            <person name="Rokhsar D.S."/>
        </authorList>
    </citation>
    <scope>NUCLEOTIDE SEQUENCE</scope>
</reference>
<dbReference type="OMA" id="MCEEVIK"/>
<evidence type="ECO:0000259" key="16">
    <source>
        <dbReference type="SMART" id="SM00761"/>
    </source>
</evidence>
<evidence type="ECO:0000256" key="4">
    <source>
        <dbReference type="ARBA" id="ARBA00022737"/>
    </source>
</evidence>
<evidence type="ECO:0000256" key="1">
    <source>
        <dbReference type="ARBA" id="ARBA00004123"/>
    </source>
</evidence>
<dbReference type="HOGENOM" id="CLU_001360_0_0_1"/>
<keyword evidence="2" id="KW-0678">Repressor</keyword>
<reference evidence="18" key="3">
    <citation type="submission" date="2015-06" db="UniProtKB">
        <authorList>
            <consortium name="EnsemblMetazoa"/>
        </authorList>
    </citation>
    <scope>IDENTIFICATION</scope>
</reference>
<dbReference type="Pfam" id="PF08295">
    <property type="entry name" value="Sin3_corepress"/>
    <property type="match status" value="1"/>
</dbReference>
<keyword evidence="8 14" id="KW-0539">Nucleus</keyword>
<feature type="compositionally biased region" description="Low complexity" evidence="15">
    <location>
        <begin position="377"/>
        <end position="410"/>
    </location>
</feature>
<keyword evidence="7" id="KW-0804">Transcription</keyword>
<dbReference type="eggNOG" id="KOG4204">
    <property type="taxonomic scope" value="Eukaryota"/>
</dbReference>
<dbReference type="EMBL" id="AMQM01007797">
    <property type="status" value="NOT_ANNOTATED_CDS"/>
    <property type="molecule type" value="Genomic_DNA"/>
</dbReference>
<comment type="subcellular location">
    <subcellularLocation>
        <location evidence="1 14">Nucleus</location>
    </subcellularLocation>
</comment>
<keyword evidence="3" id="KW-0597">Phosphoprotein</keyword>
<feature type="compositionally biased region" description="Polar residues" evidence="15">
    <location>
        <begin position="838"/>
        <end position="849"/>
    </location>
</feature>
<evidence type="ECO:0000256" key="3">
    <source>
        <dbReference type="ARBA" id="ARBA00022553"/>
    </source>
</evidence>
<protein>
    <recommendedName>
        <fullName evidence="11">Paired amphipathic helix protein Sin3b</fullName>
    </recommendedName>
    <alternativeName>
        <fullName evidence="12">Histone deacetylase complex subunit Sin3b</fullName>
    </alternativeName>
    <alternativeName>
        <fullName evidence="13">Transcriptional corepressor Sin3b</fullName>
    </alternativeName>
</protein>
<evidence type="ECO:0000256" key="15">
    <source>
        <dbReference type="SAM" id="MobiDB-lite"/>
    </source>
</evidence>
<accession>T1EGD2</accession>
<proteinExistence type="predicted"/>
<dbReference type="PANTHER" id="PTHR12346:SF0">
    <property type="entry name" value="SIN3A, ISOFORM G"/>
    <property type="match status" value="1"/>
</dbReference>
<dbReference type="SUPFAM" id="SSF47762">
    <property type="entry name" value="PAH2 domain"/>
    <property type="match status" value="2"/>
</dbReference>
<organism evidence="18 19">
    <name type="scientific">Helobdella robusta</name>
    <name type="common">Californian leech</name>
    <dbReference type="NCBI Taxonomy" id="6412"/>
    <lineage>
        <taxon>Eukaryota</taxon>
        <taxon>Metazoa</taxon>
        <taxon>Spiralia</taxon>
        <taxon>Lophotrochozoa</taxon>
        <taxon>Annelida</taxon>
        <taxon>Clitellata</taxon>
        <taxon>Hirudinea</taxon>
        <taxon>Rhynchobdellida</taxon>
        <taxon>Glossiphoniidae</taxon>
        <taxon>Helobdella</taxon>
    </lineage>
</organism>
<dbReference type="EnsemblMetazoa" id="HelroT116136">
    <property type="protein sequence ID" value="HelroP116136"/>
    <property type="gene ID" value="HelroG116136"/>
</dbReference>
<dbReference type="KEGG" id="hro:HELRODRAFT_116136"/>
<evidence type="ECO:0000313" key="19">
    <source>
        <dbReference type="Proteomes" id="UP000015101"/>
    </source>
</evidence>